<reference evidence="1 2" key="1">
    <citation type="submission" date="2019-06" db="EMBL/GenBank/DDBJ databases">
        <title>Sequencing the genomes of 1000 actinobacteria strains.</title>
        <authorList>
            <person name="Klenk H.-P."/>
        </authorList>
    </citation>
    <scope>NUCLEOTIDE SEQUENCE [LARGE SCALE GENOMIC DNA]</scope>
    <source>
        <strain evidence="1 2">DSM 19828</strain>
    </source>
</reference>
<dbReference type="AlphaFoldDB" id="A0A542EEB3"/>
<evidence type="ECO:0000313" key="1">
    <source>
        <dbReference type="EMBL" id="TQJ13688.1"/>
    </source>
</evidence>
<protein>
    <submittedName>
        <fullName evidence="1">Uncharacterized protein</fullName>
    </submittedName>
</protein>
<sequence length="285" mass="30511">MSSLMARAAYETLEPYHVLAYFNPHNEAAQQSLGLDPLGLYFGGRAAPLGRCTAAVVAATFYNFNPAYVNHGWNAALTAGLPEVDAARTRAVDASLRDALGDRVEAPELSEMVGALRVAIGEASYAGRPLAAAWAFAPWPDEPHLQFWHAIAIAREYRGDGHVAALVLAGLSPAEALVFHEAPHPDPDLRRRTLGRKISQKTRGWSDADWDGAAESLRAKGVLGADGAMTDAGAKLYDEMERETDHSAASFWAHVPDAAGLLDKAKPFVKAVIDTGYLPGTKPKS</sequence>
<dbReference type="InterPro" id="IPR054058">
    <property type="entry name" value="HTH_67"/>
</dbReference>
<proteinExistence type="predicted"/>
<dbReference type="OrthoDB" id="157052at2"/>
<accession>A0A542EEB3</accession>
<organism evidence="1 2">
    <name type="scientific">Yimella lutea</name>
    <dbReference type="NCBI Taxonomy" id="587872"/>
    <lineage>
        <taxon>Bacteria</taxon>
        <taxon>Bacillati</taxon>
        <taxon>Actinomycetota</taxon>
        <taxon>Actinomycetes</taxon>
        <taxon>Micrococcales</taxon>
        <taxon>Dermacoccaceae</taxon>
        <taxon>Yimella</taxon>
    </lineage>
</organism>
<dbReference type="Pfam" id="PF21863">
    <property type="entry name" value="HTH_67"/>
    <property type="match status" value="1"/>
</dbReference>
<dbReference type="EMBL" id="VFMO01000001">
    <property type="protein sequence ID" value="TQJ13688.1"/>
    <property type="molecule type" value="Genomic_DNA"/>
</dbReference>
<dbReference type="NCBIfam" id="NF047719">
    <property type="entry name" value="SCO6745_fam_HTH"/>
    <property type="match status" value="1"/>
</dbReference>
<name>A0A542EEB3_9MICO</name>
<keyword evidence="2" id="KW-1185">Reference proteome</keyword>
<dbReference type="Proteomes" id="UP000320806">
    <property type="component" value="Unassembled WGS sequence"/>
</dbReference>
<dbReference type="RefSeq" id="WP_141927707.1">
    <property type="nucleotide sequence ID" value="NZ_BAABCI010000002.1"/>
</dbReference>
<comment type="caution">
    <text evidence="1">The sequence shown here is derived from an EMBL/GenBank/DDBJ whole genome shotgun (WGS) entry which is preliminary data.</text>
</comment>
<gene>
    <name evidence="1" type="ORF">FB459_1114</name>
</gene>
<evidence type="ECO:0000313" key="2">
    <source>
        <dbReference type="Proteomes" id="UP000320806"/>
    </source>
</evidence>